<dbReference type="Proteomes" id="UP001310692">
    <property type="component" value="Unassembled WGS sequence"/>
</dbReference>
<dbReference type="InterPro" id="IPR011708">
    <property type="entry name" value="DNA_pol3_alpha_NTPase_dom"/>
</dbReference>
<comment type="function">
    <text evidence="13">DNA polymerase involved in damage-induced mutagenesis and translesion synthesis (TLS). It is not the major replicative DNA polymerase.</text>
</comment>
<evidence type="ECO:0000256" key="4">
    <source>
        <dbReference type="ARBA" id="ARBA00017273"/>
    </source>
</evidence>
<dbReference type="CDD" id="cd04485">
    <property type="entry name" value="DnaE_OBF"/>
    <property type="match status" value="1"/>
</dbReference>
<dbReference type="Pfam" id="PF07733">
    <property type="entry name" value="DNA_pol3_alpha"/>
    <property type="match status" value="1"/>
</dbReference>
<keyword evidence="6 13" id="KW-0808">Transferase</keyword>
<dbReference type="HAMAP" id="MF_01902">
    <property type="entry name" value="DNApol_error_prone"/>
    <property type="match status" value="1"/>
</dbReference>
<evidence type="ECO:0000256" key="1">
    <source>
        <dbReference type="ARBA" id="ARBA00004496"/>
    </source>
</evidence>
<dbReference type="EC" id="2.7.7.7" evidence="3 13"/>
<dbReference type="InterPro" id="IPR023073">
    <property type="entry name" value="DnaE2"/>
</dbReference>
<keyword evidence="10 13" id="KW-0239">DNA-directed DNA polymerase</keyword>
<dbReference type="Pfam" id="PF14579">
    <property type="entry name" value="HHH_6"/>
    <property type="match status" value="1"/>
</dbReference>
<keyword evidence="8 13" id="KW-0235">DNA replication</keyword>
<evidence type="ECO:0000256" key="11">
    <source>
        <dbReference type="ARBA" id="ARBA00023204"/>
    </source>
</evidence>
<reference evidence="15 16" key="1">
    <citation type="submission" date="2024-01" db="EMBL/GenBank/DDBJ databases">
        <title>Hyphobacterium bacterium isolated from marine sediment.</title>
        <authorList>
            <person name="Zhao S."/>
        </authorList>
    </citation>
    <scope>NUCLEOTIDE SEQUENCE [LARGE SCALE GENOMIC DNA]</scope>
    <source>
        <strain evidence="15 16">Y60-23</strain>
    </source>
</reference>
<comment type="catalytic activity">
    <reaction evidence="12 13">
        <text>DNA(n) + a 2'-deoxyribonucleoside 5'-triphosphate = DNA(n+1) + diphosphate</text>
        <dbReference type="Rhea" id="RHEA:22508"/>
        <dbReference type="Rhea" id="RHEA-COMP:17339"/>
        <dbReference type="Rhea" id="RHEA-COMP:17340"/>
        <dbReference type="ChEBI" id="CHEBI:33019"/>
        <dbReference type="ChEBI" id="CHEBI:61560"/>
        <dbReference type="ChEBI" id="CHEBI:173112"/>
        <dbReference type="EC" id="2.7.7.7"/>
    </reaction>
</comment>
<evidence type="ECO:0000256" key="7">
    <source>
        <dbReference type="ARBA" id="ARBA00022695"/>
    </source>
</evidence>
<evidence type="ECO:0000256" key="2">
    <source>
        <dbReference type="ARBA" id="ARBA00007391"/>
    </source>
</evidence>
<dbReference type="EMBL" id="JAZDRO010000001">
    <property type="protein sequence ID" value="MEE2565658.1"/>
    <property type="molecule type" value="Genomic_DNA"/>
</dbReference>
<name>A0ABU7LVS1_9PROT</name>
<keyword evidence="5 13" id="KW-0963">Cytoplasm</keyword>
<dbReference type="SUPFAM" id="SSF89550">
    <property type="entry name" value="PHP domain-like"/>
    <property type="match status" value="1"/>
</dbReference>
<evidence type="ECO:0000256" key="8">
    <source>
        <dbReference type="ARBA" id="ARBA00022705"/>
    </source>
</evidence>
<comment type="caution">
    <text evidence="15">The sequence shown here is derived from an EMBL/GenBank/DDBJ whole genome shotgun (WGS) entry which is preliminary data.</text>
</comment>
<dbReference type="NCBIfam" id="TIGR00594">
    <property type="entry name" value="polc"/>
    <property type="match status" value="1"/>
</dbReference>
<evidence type="ECO:0000313" key="16">
    <source>
        <dbReference type="Proteomes" id="UP001310692"/>
    </source>
</evidence>
<organism evidence="15 16">
    <name type="scientific">Hyphobacterium marinum</name>
    <dbReference type="NCBI Taxonomy" id="3116574"/>
    <lineage>
        <taxon>Bacteria</taxon>
        <taxon>Pseudomonadati</taxon>
        <taxon>Pseudomonadota</taxon>
        <taxon>Alphaproteobacteria</taxon>
        <taxon>Maricaulales</taxon>
        <taxon>Maricaulaceae</taxon>
        <taxon>Hyphobacterium</taxon>
    </lineage>
</organism>
<gene>
    <name evidence="13" type="primary">dnaE2</name>
    <name evidence="15" type="ORF">V0U35_03120</name>
</gene>
<dbReference type="PANTHER" id="PTHR32294">
    <property type="entry name" value="DNA POLYMERASE III SUBUNIT ALPHA"/>
    <property type="match status" value="1"/>
</dbReference>
<sequence length="1082" mass="119417">MTAYAELQVTTNFSFLRGASHAEELVLQARASGLSAIGICDRNTLAGVVRAHLAAKEHGLKLLIGCRLDLVCGLSLLCYPTDRAAYGRLSTLLSKGKMGDAEKGECRITLDDVAAHADGQVFIAVPPAKPDDAFEARLGEIAALWPGRCYLAVSFRHGGRNREHIARLMALGDRTGAPGVATNDVLYHIPHRRPLQDVLTCIREGVTIDQAGFRLEANAERYIKHPGEMARLFAGHEAALSRTMEIAGRCNFSLDELAYHYPDEPVPPGTTPQRHLAHLAREGAKDRYPGGVPARVEAAIARELALIEELGYAAYFLTVNDIVAWARDQGILCQGRGSAANSAVCYCLGITSVDPDKSSLLFERFMSKERREPPDIDVDFEHERREEVIQYVYRRYGRHRAALTATVISYRPRSAVREVTKALGLSETVGAAMAGTVWGSWGREVNDKRIAEAGLDPSNPVIRRAIRLTTELIGFPRHLSQHVGGFVLTRGPLIETVPIGNAAMEDRTFIEWDKDDIDALGIMKVDVLALGMLTCIRKAFDLIALHGGPRYDLANLPNEDPETYDMLCRADSVGVFQVESRAQMNMLPRLKPRSFYDLVIEVAIVRPGPIQGDMVHPYLRRRNGLEPVVFPSPAPEHGPADELEQILGRTKGVPLFQEQAMQIAIDAAKFTPDEANGLRRAMATFRKVGTIQHYEEKMVNGMVTRGYDAEFARRCFDQVKGFGEYGFPESHAASFARLVYVSSWLKCHRPDAFAAAILNAQPMGFYAPAQLVRDAREHDVEVREVDVNHSDWDCTLEPASGGPWPCALRLGMRLIDGLRQDDAERLMQARGEGYDDPAAIRRRAGLRRAPLEALAAADAFRSAGLDRRQALWAVRGESRDTALPLFAAADTREQGADAPVTLPAMPASEHVLQDYQTIRLSLKDHPMRFLRGGYARMGIKTTHAVNALPNGHRAMLAGVVLVRQRPGSAKGVCFITVEDETGVSNLVVWPRVMETYRPVVMGARLLLVKGRVQSAEGVVHLVADQLIDRTGDLSLLSEDASRALDNALAHADEVRRPIDDHRVPAARHPRQTRIIPKSRDFH</sequence>
<dbReference type="InterPro" id="IPR003141">
    <property type="entry name" value="Pol/His_phosphatase_N"/>
</dbReference>
<keyword evidence="11 13" id="KW-0234">DNA repair</keyword>
<dbReference type="CDD" id="cd07434">
    <property type="entry name" value="PHP_PolIIIA_DnaE2"/>
    <property type="match status" value="1"/>
</dbReference>
<dbReference type="InterPro" id="IPR016195">
    <property type="entry name" value="Pol/histidinol_Pase-like"/>
</dbReference>
<dbReference type="Pfam" id="PF01336">
    <property type="entry name" value="tRNA_anti-codon"/>
    <property type="match status" value="1"/>
</dbReference>
<dbReference type="RefSeq" id="WP_330195190.1">
    <property type="nucleotide sequence ID" value="NZ_JAZDRO010000001.1"/>
</dbReference>
<dbReference type="InterPro" id="IPR029460">
    <property type="entry name" value="DNAPol_HHH"/>
</dbReference>
<dbReference type="SMART" id="SM00481">
    <property type="entry name" value="POLIIIAc"/>
    <property type="match status" value="1"/>
</dbReference>
<keyword evidence="9 13" id="KW-0227">DNA damage</keyword>
<evidence type="ECO:0000313" key="15">
    <source>
        <dbReference type="EMBL" id="MEE2565658.1"/>
    </source>
</evidence>
<dbReference type="InterPro" id="IPR004365">
    <property type="entry name" value="NA-bd_OB_tRNA"/>
</dbReference>
<proteinExistence type="inferred from homology"/>
<keyword evidence="7 13" id="KW-0548">Nucleotidyltransferase</keyword>
<evidence type="ECO:0000256" key="6">
    <source>
        <dbReference type="ARBA" id="ARBA00022679"/>
    </source>
</evidence>
<dbReference type="InterPro" id="IPR004805">
    <property type="entry name" value="DnaE2/DnaE/PolC"/>
</dbReference>
<dbReference type="PANTHER" id="PTHR32294:SF4">
    <property type="entry name" value="ERROR-PRONE DNA POLYMERASE"/>
    <property type="match status" value="1"/>
</dbReference>
<evidence type="ECO:0000256" key="10">
    <source>
        <dbReference type="ARBA" id="ARBA00022932"/>
    </source>
</evidence>
<dbReference type="Pfam" id="PF17657">
    <property type="entry name" value="DNA_pol3_finger"/>
    <property type="match status" value="1"/>
</dbReference>
<dbReference type="Gene3D" id="3.20.20.140">
    <property type="entry name" value="Metal-dependent hydrolases"/>
    <property type="match status" value="1"/>
</dbReference>
<evidence type="ECO:0000256" key="12">
    <source>
        <dbReference type="ARBA" id="ARBA00049244"/>
    </source>
</evidence>
<dbReference type="InterPro" id="IPR004013">
    <property type="entry name" value="PHP_dom"/>
</dbReference>
<evidence type="ECO:0000256" key="13">
    <source>
        <dbReference type="HAMAP-Rule" id="MF_01902"/>
    </source>
</evidence>
<evidence type="ECO:0000259" key="14">
    <source>
        <dbReference type="SMART" id="SM00481"/>
    </source>
</evidence>
<accession>A0ABU7LVS1</accession>
<evidence type="ECO:0000256" key="3">
    <source>
        <dbReference type="ARBA" id="ARBA00012417"/>
    </source>
</evidence>
<dbReference type="NCBIfam" id="NF004225">
    <property type="entry name" value="PRK05672.1"/>
    <property type="match status" value="1"/>
</dbReference>
<comment type="similarity">
    <text evidence="2 13">Belongs to the DNA polymerase type-C family. DnaE2 subfamily.</text>
</comment>
<protein>
    <recommendedName>
        <fullName evidence="4 13">Error-prone DNA polymerase</fullName>
        <ecNumber evidence="3 13">2.7.7.7</ecNumber>
    </recommendedName>
</protein>
<dbReference type="Pfam" id="PF02811">
    <property type="entry name" value="PHP"/>
    <property type="match status" value="1"/>
</dbReference>
<evidence type="ECO:0000256" key="9">
    <source>
        <dbReference type="ARBA" id="ARBA00022763"/>
    </source>
</evidence>
<keyword evidence="16" id="KW-1185">Reference proteome</keyword>
<evidence type="ECO:0000256" key="5">
    <source>
        <dbReference type="ARBA" id="ARBA00022490"/>
    </source>
</evidence>
<dbReference type="InterPro" id="IPR040982">
    <property type="entry name" value="DNA_pol3_finger"/>
</dbReference>
<comment type="subcellular location">
    <subcellularLocation>
        <location evidence="1 13">Cytoplasm</location>
    </subcellularLocation>
</comment>
<feature type="domain" description="Polymerase/histidinol phosphatase N-terminal" evidence="14">
    <location>
        <begin position="5"/>
        <end position="72"/>
    </location>
</feature>